<evidence type="ECO:0000256" key="1">
    <source>
        <dbReference type="ARBA" id="ARBA00004123"/>
    </source>
</evidence>
<evidence type="ECO:0000256" key="14">
    <source>
        <dbReference type="SAM" id="MobiDB-lite"/>
    </source>
</evidence>
<evidence type="ECO:0000256" key="9">
    <source>
        <dbReference type="ARBA" id="ARBA00023136"/>
    </source>
</evidence>
<keyword evidence="5" id="KW-0507">mRNA processing</keyword>
<dbReference type="AlphaFoldDB" id="F0WYF2"/>
<evidence type="ECO:0000256" key="3">
    <source>
        <dbReference type="ARBA" id="ARBA00009825"/>
    </source>
</evidence>
<evidence type="ECO:0000256" key="10">
    <source>
        <dbReference type="ARBA" id="ARBA00023163"/>
    </source>
</evidence>
<feature type="compositionally biased region" description="Polar residues" evidence="14">
    <location>
        <begin position="340"/>
        <end position="350"/>
    </location>
</feature>
<dbReference type="HOGENOM" id="CLU_788491_0_0_1"/>
<feature type="transmembrane region" description="Helical" evidence="15">
    <location>
        <begin position="412"/>
        <end position="435"/>
    </location>
</feature>
<feature type="compositionally biased region" description="Basic and acidic residues" evidence="14">
    <location>
        <begin position="103"/>
        <end position="113"/>
    </location>
</feature>
<evidence type="ECO:0000256" key="15">
    <source>
        <dbReference type="SAM" id="Phobius"/>
    </source>
</evidence>
<sequence length="439" mass="51149">MEHERALREELQQLARKRADLNTNKKDDTKHDSNGTKEHAGEPSNRRSVLDRLGDRIDSEAHVSSRKRKEWNEYPSRNQSERSPVDWKRNSFRANEFVKRFRKNERNGTESHVKLRSKVTKPDAGDPSNEPCHEENEADIEEKKHRLLAPHTHKDGMVRNRRLFGSLMDHLGKAKKRIERDTPLFKKQDTKKLQVGEKEKTQSATIEKQARKDSLRLKYERWIARLELDNKEQQTRTKLEHLQKTRKIKHLAHFLPTVSSPSLYYLPRLHTKETEDLVEASLEACQEKIAAQERKVETNLQQIETEIKCNIEKYEKLLKAINDDTLPHENDPIANEDPLETNQKAQPQGPQNYHPHAFLISLKMSQREFVPYHSPIAQEMFGIYALLCGSIGLLCMALFFSKGFATQKNVTMEFSMVLCASFLLGFATLFLFLWAEIYV</sequence>
<keyword evidence="11" id="KW-0508">mRNA splicing</keyword>
<dbReference type="GO" id="GO:0008380">
    <property type="term" value="P:RNA splicing"/>
    <property type="evidence" value="ECO:0007669"/>
    <property type="project" value="UniProtKB-KW"/>
</dbReference>
<evidence type="ECO:0000259" key="16">
    <source>
        <dbReference type="Pfam" id="PF04696"/>
    </source>
</evidence>
<protein>
    <submittedName>
        <fullName evidence="17">Uncharacterized protein AlNc14C380G11213</fullName>
    </submittedName>
</protein>
<dbReference type="EMBL" id="FR824424">
    <property type="protein sequence ID" value="CCA26506.1"/>
    <property type="molecule type" value="Genomic_DNA"/>
</dbReference>
<dbReference type="PANTHER" id="PTHR12707:SF0">
    <property type="entry name" value="PININ"/>
    <property type="match status" value="1"/>
</dbReference>
<keyword evidence="10" id="KW-0804">Transcription</keyword>
<comment type="similarity">
    <text evidence="4">Belongs to the pinin family.</text>
</comment>
<evidence type="ECO:0000313" key="17">
    <source>
        <dbReference type="EMBL" id="CCA26506.1"/>
    </source>
</evidence>
<feature type="compositionally biased region" description="Basic and acidic residues" evidence="14">
    <location>
        <begin position="1"/>
        <end position="63"/>
    </location>
</feature>
<keyword evidence="8" id="KW-0805">Transcription regulation</keyword>
<comment type="similarity">
    <text evidence="3">Belongs to the OST5 family.</text>
</comment>
<evidence type="ECO:0000256" key="11">
    <source>
        <dbReference type="ARBA" id="ARBA00023187"/>
    </source>
</evidence>
<dbReference type="PANTHER" id="PTHR12707">
    <property type="entry name" value="PINN"/>
    <property type="match status" value="1"/>
</dbReference>
<keyword evidence="7 15" id="KW-1133">Transmembrane helix</keyword>
<organism evidence="17">
    <name type="scientific">Albugo laibachii Nc14</name>
    <dbReference type="NCBI Taxonomy" id="890382"/>
    <lineage>
        <taxon>Eukaryota</taxon>
        <taxon>Sar</taxon>
        <taxon>Stramenopiles</taxon>
        <taxon>Oomycota</taxon>
        <taxon>Peronosporomycetes</taxon>
        <taxon>Albuginales</taxon>
        <taxon>Albuginaceae</taxon>
        <taxon>Albugo</taxon>
    </lineage>
</organism>
<feature type="region of interest" description="Disordered" evidence="14">
    <location>
        <begin position="103"/>
        <end position="138"/>
    </location>
</feature>
<feature type="coiled-coil region" evidence="13">
    <location>
        <begin position="282"/>
        <end position="320"/>
    </location>
</feature>
<evidence type="ECO:0000256" key="5">
    <source>
        <dbReference type="ARBA" id="ARBA00022664"/>
    </source>
</evidence>
<dbReference type="GO" id="GO:0071013">
    <property type="term" value="C:catalytic step 2 spliceosome"/>
    <property type="evidence" value="ECO:0007669"/>
    <property type="project" value="TreeGrafter"/>
</dbReference>
<dbReference type="Pfam" id="PF04696">
    <property type="entry name" value="Pinin_SDK_memA"/>
    <property type="match status" value="1"/>
</dbReference>
<evidence type="ECO:0000256" key="7">
    <source>
        <dbReference type="ARBA" id="ARBA00022989"/>
    </source>
</evidence>
<reference evidence="17" key="1">
    <citation type="journal article" date="2011" name="PLoS Biol.">
        <title>Gene gain and loss during evolution of obligate parasitism in the white rust pathogen of Arabidopsis thaliana.</title>
        <authorList>
            <person name="Kemen E."/>
            <person name="Gardiner A."/>
            <person name="Schultz-Larsen T."/>
            <person name="Kemen A.C."/>
            <person name="Balmuth A.L."/>
            <person name="Robert-Seilaniantz A."/>
            <person name="Bailey K."/>
            <person name="Holub E."/>
            <person name="Studholme D.J."/>
            <person name="Maclean D."/>
            <person name="Jones J.D."/>
        </authorList>
    </citation>
    <scope>NUCLEOTIDE SEQUENCE</scope>
</reference>
<keyword evidence="6 15" id="KW-0812">Transmembrane</keyword>
<feature type="region of interest" description="Disordered" evidence="14">
    <location>
        <begin position="325"/>
        <end position="350"/>
    </location>
</feature>
<accession>F0WYF2</accession>
<evidence type="ECO:0000256" key="13">
    <source>
        <dbReference type="SAM" id="Coils"/>
    </source>
</evidence>
<dbReference type="InterPro" id="IPR006786">
    <property type="entry name" value="Pinin_SDK_MemA"/>
</dbReference>
<evidence type="ECO:0000256" key="4">
    <source>
        <dbReference type="ARBA" id="ARBA00010386"/>
    </source>
</evidence>
<keyword evidence="9 15" id="KW-0472">Membrane</keyword>
<feature type="region of interest" description="Disordered" evidence="14">
    <location>
        <begin position="1"/>
        <end position="86"/>
    </location>
</feature>
<keyword evidence="13" id="KW-0175">Coiled coil</keyword>
<gene>
    <name evidence="17" type="primary">AlNc14C380G11213</name>
    <name evidence="17" type="ORF">ALNC14_126500</name>
</gene>
<dbReference type="GO" id="GO:0008250">
    <property type="term" value="C:oligosaccharyltransferase complex"/>
    <property type="evidence" value="ECO:0007669"/>
    <property type="project" value="InterPro"/>
</dbReference>
<dbReference type="InterPro" id="IPR039853">
    <property type="entry name" value="Pinin"/>
</dbReference>
<dbReference type="InterPro" id="IPR007915">
    <property type="entry name" value="TMEM258/Ost5"/>
</dbReference>
<evidence type="ECO:0000256" key="8">
    <source>
        <dbReference type="ARBA" id="ARBA00023015"/>
    </source>
</evidence>
<evidence type="ECO:0000256" key="2">
    <source>
        <dbReference type="ARBA" id="ARBA00004141"/>
    </source>
</evidence>
<proteinExistence type="inferred from homology"/>
<dbReference type="Pfam" id="PF05251">
    <property type="entry name" value="Ost5"/>
    <property type="match status" value="1"/>
</dbReference>
<evidence type="ECO:0000256" key="12">
    <source>
        <dbReference type="ARBA" id="ARBA00023242"/>
    </source>
</evidence>
<keyword evidence="12" id="KW-0539">Nucleus</keyword>
<name>F0WYF2_9STRA</name>
<feature type="domain" description="Pinin/SDK/MemA protein" evidence="16">
    <location>
        <begin position="158"/>
        <end position="281"/>
    </location>
</feature>
<feature type="transmembrane region" description="Helical" evidence="15">
    <location>
        <begin position="381"/>
        <end position="400"/>
    </location>
</feature>
<dbReference type="GO" id="GO:0006397">
    <property type="term" value="P:mRNA processing"/>
    <property type="evidence" value="ECO:0007669"/>
    <property type="project" value="UniProtKB-KW"/>
</dbReference>
<reference evidence="17" key="2">
    <citation type="submission" date="2011-02" db="EMBL/GenBank/DDBJ databases">
        <authorList>
            <person name="MacLean D."/>
        </authorList>
    </citation>
    <scope>NUCLEOTIDE SEQUENCE</scope>
</reference>
<evidence type="ECO:0000256" key="6">
    <source>
        <dbReference type="ARBA" id="ARBA00022692"/>
    </source>
</evidence>
<comment type="subcellular location">
    <subcellularLocation>
        <location evidence="2">Membrane</location>
        <topology evidence="2">Multi-pass membrane protein</topology>
    </subcellularLocation>
    <subcellularLocation>
        <location evidence="1">Nucleus</location>
    </subcellularLocation>
</comment>